<dbReference type="Proteomes" id="UP000275078">
    <property type="component" value="Unassembled WGS sequence"/>
</dbReference>
<reference evidence="2 4" key="1">
    <citation type="journal article" date="2018" name="Nat. Ecol. Evol.">
        <title>Pezizomycetes genomes reveal the molecular basis of ectomycorrhizal truffle lifestyle.</title>
        <authorList>
            <person name="Murat C."/>
            <person name="Payen T."/>
            <person name="Noel B."/>
            <person name="Kuo A."/>
            <person name="Morin E."/>
            <person name="Chen J."/>
            <person name="Kohler A."/>
            <person name="Krizsan K."/>
            <person name="Balestrini R."/>
            <person name="Da Silva C."/>
            <person name="Montanini B."/>
            <person name="Hainaut M."/>
            <person name="Levati E."/>
            <person name="Barry K.W."/>
            <person name="Belfiori B."/>
            <person name="Cichocki N."/>
            <person name="Clum A."/>
            <person name="Dockter R.B."/>
            <person name="Fauchery L."/>
            <person name="Guy J."/>
            <person name="Iotti M."/>
            <person name="Le Tacon F."/>
            <person name="Lindquist E.A."/>
            <person name="Lipzen A."/>
            <person name="Malagnac F."/>
            <person name="Mello A."/>
            <person name="Molinier V."/>
            <person name="Miyauchi S."/>
            <person name="Poulain J."/>
            <person name="Riccioni C."/>
            <person name="Rubini A."/>
            <person name="Sitrit Y."/>
            <person name="Splivallo R."/>
            <person name="Traeger S."/>
            <person name="Wang M."/>
            <person name="Zifcakova L."/>
            <person name="Wipf D."/>
            <person name="Zambonelli A."/>
            <person name="Paolocci F."/>
            <person name="Nowrousian M."/>
            <person name="Ottonello S."/>
            <person name="Baldrian P."/>
            <person name="Spatafora J.W."/>
            <person name="Henrissat B."/>
            <person name="Nagy L.G."/>
            <person name="Aury J.M."/>
            <person name="Wincker P."/>
            <person name="Grigoriev I.V."/>
            <person name="Bonfante P."/>
            <person name="Martin F.M."/>
        </authorList>
    </citation>
    <scope>NUCLEOTIDE SEQUENCE [LARGE SCALE GENOMIC DNA]</scope>
    <source>
        <strain evidence="2 4">RN42</strain>
    </source>
</reference>
<feature type="compositionally biased region" description="Polar residues" evidence="1">
    <location>
        <begin position="124"/>
        <end position="135"/>
    </location>
</feature>
<evidence type="ECO:0000256" key="1">
    <source>
        <dbReference type="SAM" id="MobiDB-lite"/>
    </source>
</evidence>
<evidence type="ECO:0000313" key="4">
    <source>
        <dbReference type="Proteomes" id="UP000275078"/>
    </source>
</evidence>
<feature type="compositionally biased region" description="Low complexity" evidence="1">
    <location>
        <begin position="94"/>
        <end position="103"/>
    </location>
</feature>
<feature type="compositionally biased region" description="Pro residues" evidence="1">
    <location>
        <begin position="170"/>
        <end position="181"/>
    </location>
</feature>
<feature type="compositionally biased region" description="Basic and acidic residues" evidence="1">
    <location>
        <begin position="75"/>
        <end position="86"/>
    </location>
</feature>
<dbReference type="OrthoDB" id="5429635at2759"/>
<dbReference type="EMBL" id="ML119729">
    <property type="protein sequence ID" value="RPA77269.1"/>
    <property type="molecule type" value="Genomic_DNA"/>
</dbReference>
<accession>A0A3N4HVJ7</accession>
<feature type="region of interest" description="Disordered" evidence="1">
    <location>
        <begin position="124"/>
        <end position="214"/>
    </location>
</feature>
<protein>
    <submittedName>
        <fullName evidence="2">Uncharacterized protein</fullName>
    </submittedName>
</protein>
<evidence type="ECO:0000313" key="3">
    <source>
        <dbReference type="EMBL" id="RPA77269.1"/>
    </source>
</evidence>
<proteinExistence type="predicted"/>
<feature type="region of interest" description="Disordered" evidence="1">
    <location>
        <begin position="75"/>
        <end position="103"/>
    </location>
</feature>
<name>A0A3N4HVJ7_ASCIM</name>
<gene>
    <name evidence="2" type="ORF">BJ508DRAFT_364579</name>
    <name evidence="3" type="ORF">BJ508DRAFT_364581</name>
</gene>
<evidence type="ECO:0000313" key="2">
    <source>
        <dbReference type="EMBL" id="RPA77267.1"/>
    </source>
</evidence>
<dbReference type="AlphaFoldDB" id="A0A3N4HVJ7"/>
<organism evidence="2 4">
    <name type="scientific">Ascobolus immersus RN42</name>
    <dbReference type="NCBI Taxonomy" id="1160509"/>
    <lineage>
        <taxon>Eukaryota</taxon>
        <taxon>Fungi</taxon>
        <taxon>Dikarya</taxon>
        <taxon>Ascomycota</taxon>
        <taxon>Pezizomycotina</taxon>
        <taxon>Pezizomycetes</taxon>
        <taxon>Pezizales</taxon>
        <taxon>Ascobolaceae</taxon>
        <taxon>Ascobolus</taxon>
    </lineage>
</organism>
<sequence>MADPSTASLDWYFSYFAPPSWDFRRFLHHYTTITPKPTVSATKIWTQKLDAIRTRTPPFEASSTVAVRRAKRILRALEHSSREKDRKKEKKNSKGTSTSATSTASSALFSNITNSSISINIDSTVATPLQPQPTTEPAARDPAEGTKTTAVESTKLPPPAPSETSNGTTQPPPAYEPPTRPSTPREKTPPSSPPYRSSTVSSSPPPYTLPDLRLSDGRTLRQLVTAFTSTFPHRTPFLEHLENNIFFLPSPHFRSMLPAPSDLKLCQELLPSTLKVPAFVKYSIQAWSSYIDSPSAATMPRCPETATLEELGTWTWIQSAVTHFTCCFDTITSRGPSHGEGWADANIWAPLLDALFLRSKTLTLDRKELQANTGGGGRKSSYDGIVRSTGARRVDLGYIEVKPVREPYAKSSSTDRGKVVEGMKAALTEIRQSLPEAYPSFSSSHHEDESEALCTAGDSGAPIGKKDDPMKDIVVVGLLCNGMTLTVLRAWNVLGDFYFFREDEVDVEMAGLGRVLEVCWRVRGMLEGSLAAVGRARAGRGGDL</sequence>
<keyword evidence="4" id="KW-1185">Reference proteome</keyword>
<dbReference type="EMBL" id="ML119729">
    <property type="protein sequence ID" value="RPA77267.1"/>
    <property type="molecule type" value="Genomic_DNA"/>
</dbReference>